<keyword evidence="2 7" id="KW-0378">Hydrolase</keyword>
<feature type="domain" description="Helicase ATP-binding" evidence="10">
    <location>
        <begin position="112"/>
        <end position="309"/>
    </location>
</feature>
<dbReference type="InterPro" id="IPR011545">
    <property type="entry name" value="DEAD/DEAH_box_helicase_dom"/>
</dbReference>
<dbReference type="GO" id="GO:0003723">
    <property type="term" value="F:RNA binding"/>
    <property type="evidence" value="ECO:0007669"/>
    <property type="project" value="UniProtKB-UniRule"/>
</dbReference>
<comment type="domain">
    <text evidence="8">The Q motif is unique to and characteristic of the DEAD box family of RNA helicases and controls ATP binding and hydrolysis.</text>
</comment>
<evidence type="ECO:0000256" key="1">
    <source>
        <dbReference type="ARBA" id="ARBA00022741"/>
    </source>
</evidence>
<keyword evidence="13" id="KW-1185">Reference proteome</keyword>
<dbReference type="PROSITE" id="PS51194">
    <property type="entry name" value="HELICASE_CTER"/>
    <property type="match status" value="1"/>
</dbReference>
<dbReference type="GO" id="GO:0016787">
    <property type="term" value="F:hydrolase activity"/>
    <property type="evidence" value="ECO:0007669"/>
    <property type="project" value="UniProtKB-KW"/>
</dbReference>
<evidence type="ECO:0000256" key="4">
    <source>
        <dbReference type="ARBA" id="ARBA00022840"/>
    </source>
</evidence>
<dbReference type="InterPro" id="IPR027417">
    <property type="entry name" value="P-loop_NTPase"/>
</dbReference>
<dbReference type="Proteomes" id="UP000188318">
    <property type="component" value="Unassembled WGS sequence"/>
</dbReference>
<evidence type="ECO:0000259" key="11">
    <source>
        <dbReference type="PROSITE" id="PS51194"/>
    </source>
</evidence>
<dbReference type="SUPFAM" id="SSF52540">
    <property type="entry name" value="P-loop containing nucleoside triphosphate hydrolases"/>
    <property type="match status" value="1"/>
</dbReference>
<dbReference type="GO" id="GO:0005524">
    <property type="term" value="F:ATP binding"/>
    <property type="evidence" value="ECO:0007669"/>
    <property type="project" value="UniProtKB-UniRule"/>
</dbReference>
<protein>
    <recommendedName>
        <fullName evidence="8">ATP-dependent RNA helicase</fullName>
        <ecNumber evidence="8">3.6.4.13</ecNumber>
    </recommendedName>
</protein>
<dbReference type="EMBL" id="KV907505">
    <property type="protein sequence ID" value="OOF93001.1"/>
    <property type="molecule type" value="Genomic_DNA"/>
</dbReference>
<evidence type="ECO:0000313" key="13">
    <source>
        <dbReference type="Proteomes" id="UP000188318"/>
    </source>
</evidence>
<dbReference type="SMART" id="SM00487">
    <property type="entry name" value="DEXDc"/>
    <property type="match status" value="1"/>
</dbReference>
<dbReference type="STRING" id="602072.A0A1R3REU1"/>
<dbReference type="VEuPathDB" id="FungiDB:ASPCADRAFT_151345"/>
<dbReference type="InterPro" id="IPR001650">
    <property type="entry name" value="Helicase_C-like"/>
</dbReference>
<dbReference type="AlphaFoldDB" id="A0A1R3REU1"/>
<keyword evidence="3 7" id="KW-0347">Helicase</keyword>
<dbReference type="Gene3D" id="3.40.50.300">
    <property type="entry name" value="P-loop containing nucleotide triphosphate hydrolases"/>
    <property type="match status" value="2"/>
</dbReference>
<keyword evidence="4 7" id="KW-0067">ATP-binding</keyword>
<dbReference type="Pfam" id="PF00270">
    <property type="entry name" value="DEAD"/>
    <property type="match status" value="1"/>
</dbReference>
<evidence type="ECO:0000259" key="10">
    <source>
        <dbReference type="PROSITE" id="PS51192"/>
    </source>
</evidence>
<dbReference type="Pfam" id="PF00271">
    <property type="entry name" value="Helicase_C"/>
    <property type="match status" value="1"/>
</dbReference>
<dbReference type="InterPro" id="IPR014001">
    <property type="entry name" value="Helicase_ATP-bd"/>
</dbReference>
<evidence type="ECO:0000256" key="3">
    <source>
        <dbReference type="ARBA" id="ARBA00022806"/>
    </source>
</evidence>
<gene>
    <name evidence="12" type="ORF">ASPCADRAFT_151345</name>
</gene>
<dbReference type="OrthoDB" id="193716at2759"/>
<dbReference type="PROSITE" id="PS00039">
    <property type="entry name" value="DEAD_ATP_HELICASE"/>
    <property type="match status" value="1"/>
</dbReference>
<dbReference type="OMA" id="TQREGCH"/>
<evidence type="ECO:0000256" key="8">
    <source>
        <dbReference type="RuleBase" id="RU365068"/>
    </source>
</evidence>
<comment type="catalytic activity">
    <reaction evidence="6 8">
        <text>ATP + H2O = ADP + phosphate + H(+)</text>
        <dbReference type="Rhea" id="RHEA:13065"/>
        <dbReference type="ChEBI" id="CHEBI:15377"/>
        <dbReference type="ChEBI" id="CHEBI:15378"/>
        <dbReference type="ChEBI" id="CHEBI:30616"/>
        <dbReference type="ChEBI" id="CHEBI:43474"/>
        <dbReference type="ChEBI" id="CHEBI:456216"/>
        <dbReference type="EC" id="3.6.4.13"/>
    </reaction>
</comment>
<feature type="compositionally biased region" description="Basic and acidic residues" evidence="9">
    <location>
        <begin position="588"/>
        <end position="598"/>
    </location>
</feature>
<dbReference type="EC" id="3.6.4.13" evidence="8"/>
<keyword evidence="1 7" id="KW-0547">Nucleotide-binding</keyword>
<sequence>MLGAFRRSGVVHALRASRSLLVRSTTQQPQWLASSAPAVSRTARSLYHPSPACLTASAEAEIPQSASAQAEPKQLDLFEDLAAEGLVDPMVIKTVTENMRIKTMTEVQSKTIRSTVDGNDLLAQAKTGTGKTLAFLIPVVQRILTDPSVALRTGRSAGRGFRNSRIPPDIRAIVISPTRELAEQIAHEATRLVAGTGVKVQTAVGGTLKKAGLMKIREEGCHILVGTPGRLKDLLADPYSGVDVPKLSALVFDEADRLLDDGFSKEIGEITALLPDPAEVERQTLMFSATVPVEVMDLVRQTMKPDFGIIKTVSDNETPTHMRVPQKVVYLDGFQNALPAILELAKQNTEDVRAKPFKAIVYLNSTMMVTLAHTIFKRLNTDPENPRAGHPLGHLPIYEIHSRLSQAQRTRVADYFRRDKSAILFSSDVTARGLDFPNVTHVIQYGLPRDRQTYIHRLGRTGRANKSGEGWIILHRGEKVSFNKMFGDLPVEESTSIPPAHVNMREEIEEDGSASETLRQVKAAVQNTPQGLRVDAWKSQIGTLIGRFHPSSLALPSMEELSQYGYELPQPPPISELIRRSLSSGDKLPPRNQRDGSRFGRFGGRSGGRLDFRSGGRSDFRSGGRSDFRSGGRSDSRSGGSSFGDIWGDRGQRSSNRGGSWESRDARPRFDRRREGYEGRDRRDRYNNDFY</sequence>
<dbReference type="PROSITE" id="PS51192">
    <property type="entry name" value="HELICASE_ATP_BIND_1"/>
    <property type="match status" value="1"/>
</dbReference>
<evidence type="ECO:0000256" key="2">
    <source>
        <dbReference type="ARBA" id="ARBA00022801"/>
    </source>
</evidence>
<comment type="similarity">
    <text evidence="7">Belongs to the DEAD box helicase family.</text>
</comment>
<proteinExistence type="inferred from homology"/>
<dbReference type="InterPro" id="IPR000629">
    <property type="entry name" value="RNA-helicase_DEAD-box_CS"/>
</dbReference>
<dbReference type="PANTHER" id="PTHR24031">
    <property type="entry name" value="RNA HELICASE"/>
    <property type="match status" value="1"/>
</dbReference>
<name>A0A1R3REU1_ASPC5</name>
<reference evidence="13" key="1">
    <citation type="journal article" date="2017" name="Genome Biol.">
        <title>Comparative genomics reveals high biological diversity and specific adaptations in the industrially and medically important fungal genus Aspergillus.</title>
        <authorList>
            <person name="de Vries R.P."/>
            <person name="Riley R."/>
            <person name="Wiebenga A."/>
            <person name="Aguilar-Osorio G."/>
            <person name="Amillis S."/>
            <person name="Uchima C.A."/>
            <person name="Anderluh G."/>
            <person name="Asadollahi M."/>
            <person name="Askin M."/>
            <person name="Barry K."/>
            <person name="Battaglia E."/>
            <person name="Bayram O."/>
            <person name="Benocci T."/>
            <person name="Braus-Stromeyer S.A."/>
            <person name="Caldana C."/>
            <person name="Canovas D."/>
            <person name="Cerqueira G.C."/>
            <person name="Chen F."/>
            <person name="Chen W."/>
            <person name="Choi C."/>
            <person name="Clum A."/>
            <person name="Dos Santos R.A."/>
            <person name="Damasio A.R."/>
            <person name="Diallinas G."/>
            <person name="Emri T."/>
            <person name="Fekete E."/>
            <person name="Flipphi M."/>
            <person name="Freyberg S."/>
            <person name="Gallo A."/>
            <person name="Gournas C."/>
            <person name="Habgood R."/>
            <person name="Hainaut M."/>
            <person name="Harispe M.L."/>
            <person name="Henrissat B."/>
            <person name="Hilden K.S."/>
            <person name="Hope R."/>
            <person name="Hossain A."/>
            <person name="Karabika E."/>
            <person name="Karaffa L."/>
            <person name="Karanyi Z."/>
            <person name="Krasevec N."/>
            <person name="Kuo A."/>
            <person name="Kusch H."/>
            <person name="LaButti K."/>
            <person name="Lagendijk E.L."/>
            <person name="Lapidus A."/>
            <person name="Levasseur A."/>
            <person name="Lindquist E."/>
            <person name="Lipzen A."/>
            <person name="Logrieco A.F."/>
            <person name="MacCabe A."/>
            <person name="Maekelae M.R."/>
            <person name="Malavazi I."/>
            <person name="Melin P."/>
            <person name="Meyer V."/>
            <person name="Mielnichuk N."/>
            <person name="Miskei M."/>
            <person name="Molnar A.P."/>
            <person name="Mule G."/>
            <person name="Ngan C.Y."/>
            <person name="Orejas M."/>
            <person name="Orosz E."/>
            <person name="Ouedraogo J.P."/>
            <person name="Overkamp K.M."/>
            <person name="Park H.-S."/>
            <person name="Perrone G."/>
            <person name="Piumi F."/>
            <person name="Punt P.J."/>
            <person name="Ram A.F."/>
            <person name="Ramon A."/>
            <person name="Rauscher S."/>
            <person name="Record E."/>
            <person name="Riano-Pachon D.M."/>
            <person name="Robert V."/>
            <person name="Roehrig J."/>
            <person name="Ruller R."/>
            <person name="Salamov A."/>
            <person name="Salih N.S."/>
            <person name="Samson R.A."/>
            <person name="Sandor E."/>
            <person name="Sanguinetti M."/>
            <person name="Schuetze T."/>
            <person name="Sepcic K."/>
            <person name="Shelest E."/>
            <person name="Sherlock G."/>
            <person name="Sophianopoulou V."/>
            <person name="Squina F.M."/>
            <person name="Sun H."/>
            <person name="Susca A."/>
            <person name="Todd R.B."/>
            <person name="Tsang A."/>
            <person name="Unkles S.E."/>
            <person name="van de Wiele N."/>
            <person name="van Rossen-Uffink D."/>
            <person name="Oliveira J.V."/>
            <person name="Vesth T.C."/>
            <person name="Visser J."/>
            <person name="Yu J.-H."/>
            <person name="Zhou M."/>
            <person name="Andersen M.R."/>
            <person name="Archer D.B."/>
            <person name="Baker S.E."/>
            <person name="Benoit I."/>
            <person name="Brakhage A.A."/>
            <person name="Braus G.H."/>
            <person name="Fischer R."/>
            <person name="Frisvad J.C."/>
            <person name="Goldman G.H."/>
            <person name="Houbraken J."/>
            <person name="Oakley B."/>
            <person name="Pocsi I."/>
            <person name="Scazzocchio C."/>
            <person name="Seiboth B."/>
            <person name="vanKuyk P.A."/>
            <person name="Wortman J."/>
            <person name="Dyer P.S."/>
            <person name="Grigoriev I.V."/>
        </authorList>
    </citation>
    <scope>NUCLEOTIDE SEQUENCE [LARGE SCALE GENOMIC DNA]</scope>
    <source>
        <strain evidence="13">ITEM 5010</strain>
    </source>
</reference>
<evidence type="ECO:0000256" key="7">
    <source>
        <dbReference type="RuleBase" id="RU000492"/>
    </source>
</evidence>
<comment type="function">
    <text evidence="8">RNA helicase.</text>
</comment>
<dbReference type="GO" id="GO:0003724">
    <property type="term" value="F:RNA helicase activity"/>
    <property type="evidence" value="ECO:0007669"/>
    <property type="project" value="UniProtKB-EC"/>
</dbReference>
<feature type="compositionally biased region" description="Basic and acidic residues" evidence="9">
    <location>
        <begin position="662"/>
        <end position="691"/>
    </location>
</feature>
<evidence type="ECO:0000313" key="12">
    <source>
        <dbReference type="EMBL" id="OOF93001.1"/>
    </source>
</evidence>
<dbReference type="CDD" id="cd18787">
    <property type="entry name" value="SF2_C_DEAD"/>
    <property type="match status" value="1"/>
</dbReference>
<dbReference type="SMART" id="SM00490">
    <property type="entry name" value="HELICc"/>
    <property type="match status" value="1"/>
</dbReference>
<feature type="domain" description="Helicase C-terminal" evidence="11">
    <location>
        <begin position="337"/>
        <end position="508"/>
    </location>
</feature>
<feature type="region of interest" description="Disordered" evidence="9">
    <location>
        <begin position="582"/>
        <end position="691"/>
    </location>
</feature>
<evidence type="ECO:0000256" key="6">
    <source>
        <dbReference type="ARBA" id="ARBA00047984"/>
    </source>
</evidence>
<keyword evidence="5 8" id="KW-0694">RNA-binding</keyword>
<evidence type="ECO:0000256" key="5">
    <source>
        <dbReference type="ARBA" id="ARBA00022884"/>
    </source>
</evidence>
<evidence type="ECO:0000256" key="9">
    <source>
        <dbReference type="SAM" id="MobiDB-lite"/>
    </source>
</evidence>
<accession>A0A1R3REU1</accession>
<organism evidence="12 13">
    <name type="scientific">Aspergillus carbonarius (strain ITEM 5010)</name>
    <dbReference type="NCBI Taxonomy" id="602072"/>
    <lineage>
        <taxon>Eukaryota</taxon>
        <taxon>Fungi</taxon>
        <taxon>Dikarya</taxon>
        <taxon>Ascomycota</taxon>
        <taxon>Pezizomycotina</taxon>
        <taxon>Eurotiomycetes</taxon>
        <taxon>Eurotiomycetidae</taxon>
        <taxon>Eurotiales</taxon>
        <taxon>Aspergillaceae</taxon>
        <taxon>Aspergillus</taxon>
        <taxon>Aspergillus subgen. Circumdati</taxon>
    </lineage>
</organism>
<feature type="compositionally biased region" description="Basic and acidic residues" evidence="9">
    <location>
        <begin position="608"/>
        <end position="636"/>
    </location>
</feature>